<keyword evidence="3" id="KW-1003">Cell membrane</keyword>
<proteinExistence type="predicted"/>
<evidence type="ECO:0000256" key="4">
    <source>
        <dbReference type="ARBA" id="ARBA00022553"/>
    </source>
</evidence>
<dbReference type="GO" id="GO:0016042">
    <property type="term" value="P:lipid catabolic process"/>
    <property type="evidence" value="ECO:0007669"/>
    <property type="project" value="UniProtKB-KW"/>
</dbReference>
<evidence type="ECO:0000256" key="1">
    <source>
        <dbReference type="ARBA" id="ARBA00001913"/>
    </source>
</evidence>
<evidence type="ECO:0000256" key="11">
    <source>
        <dbReference type="ARBA" id="ARBA00023098"/>
    </source>
</evidence>
<dbReference type="GO" id="GO:0046872">
    <property type="term" value="F:metal ion binding"/>
    <property type="evidence" value="ECO:0007669"/>
    <property type="project" value="UniProtKB-KW"/>
</dbReference>
<evidence type="ECO:0000256" key="5">
    <source>
        <dbReference type="ARBA" id="ARBA00022692"/>
    </source>
</evidence>
<dbReference type="Pfam" id="PF01764">
    <property type="entry name" value="Lipase_3"/>
    <property type="match status" value="1"/>
</dbReference>
<evidence type="ECO:0000256" key="6">
    <source>
        <dbReference type="ARBA" id="ARBA00022723"/>
    </source>
</evidence>
<comment type="subcellular location">
    <subcellularLocation>
        <location evidence="2">Cell membrane</location>
        <topology evidence="2">Multi-pass membrane protein</topology>
    </subcellularLocation>
</comment>
<dbReference type="GO" id="GO:0016298">
    <property type="term" value="F:lipase activity"/>
    <property type="evidence" value="ECO:0007669"/>
    <property type="project" value="TreeGrafter"/>
</dbReference>
<dbReference type="CDD" id="cd00519">
    <property type="entry name" value="Lipase_3"/>
    <property type="match status" value="1"/>
</dbReference>
<keyword evidence="11" id="KW-0443">Lipid metabolism</keyword>
<evidence type="ECO:0000313" key="18">
    <source>
        <dbReference type="Proteomes" id="UP001146793"/>
    </source>
</evidence>
<sequence length="568" mass="65728">MIKKSKLKLSKKINKMISEEVKLCAVSVQQTFEELKILDINTNFLTVNYPNFMIAFHYLQQIENEQYEQELKESPPTPTLTGSKALKAHKRMCNYSSYAYMKKAELVTKSSNLKIENLLHAEWKQKAFRPAYYLWYDDKYNELIFSIRGTSSISDAMTDLATVVEEVEEGVYAHLGMYNSATWFDHHLFDDVDAFLQKTEECKLVIVGHSLGAGTAAILAHLWKNRIPDLSCYCYATPPVLDQATSHSLKDHVTTVILRNDIIPRMSLASLNKLRLKLLEVQWKKMLIKDLKNSRGYKLVDKSKNSWDNWEKSEDIEKEISRVSTSFKSKISQIDKKFNISPFVSKLSVLTSRGLKTGSEYVKKGGGVLQKKKKKIQKKIKENQEKKKKKKKEKIKNLSSSSLSSSGSLSEEINTEKGEDEDEEEKKSNSETDNHSKEGEEEEKKNGEKEEEKDQKEEGKKKEEDDEEKEKKGEEKTKEEEKEKISTYTPIKPKKVTKEEMIERMKIVMTPPGQIFYLQHDKDSKHFMGESSSDEFLQISCRSGFLQHHFLKSYQTALLDVKKYHKKK</sequence>
<keyword evidence="9" id="KW-0442">Lipid degradation</keyword>
<dbReference type="InterPro" id="IPR029058">
    <property type="entry name" value="AB_hydrolase_fold"/>
</dbReference>
<dbReference type="Gene3D" id="3.40.50.1820">
    <property type="entry name" value="alpha/beta hydrolase"/>
    <property type="match status" value="1"/>
</dbReference>
<comment type="cofactor">
    <cofactor evidence="1">
        <name>Ca(2+)</name>
        <dbReference type="ChEBI" id="CHEBI:29108"/>
    </cofactor>
</comment>
<dbReference type="InterPro" id="IPR002921">
    <property type="entry name" value="Fungal_lipase-type"/>
</dbReference>
<evidence type="ECO:0000313" key="17">
    <source>
        <dbReference type="EMBL" id="KAJ3439688.1"/>
    </source>
</evidence>
<comment type="caution">
    <text evidence="17">The sequence shown here is derived from an EMBL/GenBank/DDBJ whole genome shotgun (WGS) entry which is preliminary data.</text>
</comment>
<feature type="domain" description="Fungal lipase-type" evidence="16">
    <location>
        <begin position="145"/>
        <end position="268"/>
    </location>
</feature>
<feature type="compositionally biased region" description="Low complexity" evidence="15">
    <location>
        <begin position="397"/>
        <end position="412"/>
    </location>
</feature>
<keyword evidence="4" id="KW-0597">Phosphoprotein</keyword>
<evidence type="ECO:0000259" key="16">
    <source>
        <dbReference type="Pfam" id="PF01764"/>
    </source>
</evidence>
<keyword evidence="10" id="KW-1133">Transmembrane helix</keyword>
<keyword evidence="7" id="KW-0378">Hydrolase</keyword>
<accession>A0AAV7ZCD2</accession>
<dbReference type="PANTHER" id="PTHR45792">
    <property type="entry name" value="DIACYLGLYCEROL LIPASE HOMOLOG-RELATED"/>
    <property type="match status" value="1"/>
</dbReference>
<keyword evidence="12" id="KW-0472">Membrane</keyword>
<evidence type="ECO:0000256" key="14">
    <source>
        <dbReference type="ARBA" id="ARBA00026104"/>
    </source>
</evidence>
<dbReference type="Proteomes" id="UP001146793">
    <property type="component" value="Unassembled WGS sequence"/>
</dbReference>
<evidence type="ECO:0000256" key="3">
    <source>
        <dbReference type="ARBA" id="ARBA00022475"/>
    </source>
</evidence>
<dbReference type="SUPFAM" id="SSF53474">
    <property type="entry name" value="alpha/beta-Hydrolases"/>
    <property type="match status" value="1"/>
</dbReference>
<keyword evidence="5" id="KW-0812">Transmembrane</keyword>
<evidence type="ECO:0000256" key="12">
    <source>
        <dbReference type="ARBA" id="ARBA00023136"/>
    </source>
</evidence>
<feature type="region of interest" description="Disordered" evidence="15">
    <location>
        <begin position="372"/>
        <end position="491"/>
    </location>
</feature>
<dbReference type="GO" id="GO:0005886">
    <property type="term" value="C:plasma membrane"/>
    <property type="evidence" value="ECO:0007669"/>
    <property type="project" value="UniProtKB-SubCell"/>
</dbReference>
<dbReference type="EMBL" id="JANTQA010000032">
    <property type="protein sequence ID" value="KAJ3439688.1"/>
    <property type="molecule type" value="Genomic_DNA"/>
</dbReference>
<protein>
    <recommendedName>
        <fullName evidence="14">sn-1-specific diacylglycerol lipase</fullName>
        <ecNumber evidence="14">3.1.1.116</ecNumber>
    </recommendedName>
</protein>
<evidence type="ECO:0000256" key="9">
    <source>
        <dbReference type="ARBA" id="ARBA00022963"/>
    </source>
</evidence>
<reference evidence="17" key="1">
    <citation type="submission" date="2022-08" db="EMBL/GenBank/DDBJ databases">
        <title>Novel sulphate-reducing endosymbionts in the free-living metamonad Anaeramoeba.</title>
        <authorList>
            <person name="Jerlstrom-Hultqvist J."/>
            <person name="Cepicka I."/>
            <person name="Gallot-Lavallee L."/>
            <person name="Salas-Leiva D."/>
            <person name="Curtis B.A."/>
            <person name="Zahonova K."/>
            <person name="Pipaliya S."/>
            <person name="Dacks J."/>
            <person name="Roger A.J."/>
        </authorList>
    </citation>
    <scope>NUCLEOTIDE SEQUENCE</scope>
    <source>
        <strain evidence="17">Busselton2</strain>
    </source>
</reference>
<evidence type="ECO:0000256" key="8">
    <source>
        <dbReference type="ARBA" id="ARBA00022837"/>
    </source>
</evidence>
<organism evidence="17 18">
    <name type="scientific">Anaeramoeba flamelloides</name>
    <dbReference type="NCBI Taxonomy" id="1746091"/>
    <lineage>
        <taxon>Eukaryota</taxon>
        <taxon>Metamonada</taxon>
        <taxon>Anaeramoebidae</taxon>
        <taxon>Anaeramoeba</taxon>
    </lineage>
</organism>
<evidence type="ECO:0000256" key="13">
    <source>
        <dbReference type="ARBA" id="ARBA00024531"/>
    </source>
</evidence>
<keyword evidence="6" id="KW-0479">Metal-binding</keyword>
<evidence type="ECO:0000256" key="10">
    <source>
        <dbReference type="ARBA" id="ARBA00022989"/>
    </source>
</evidence>
<dbReference type="InterPro" id="IPR052214">
    <property type="entry name" value="DAG_Lipase-Related"/>
</dbReference>
<dbReference type="AlphaFoldDB" id="A0AAV7ZCD2"/>
<feature type="compositionally biased region" description="Basic and acidic residues" evidence="15">
    <location>
        <begin position="425"/>
        <end position="485"/>
    </location>
</feature>
<comment type="catalytic activity">
    <reaction evidence="13">
        <text>a 1,2-diacyl-sn-glycerol + H2O = a 2-acylglycerol + a fatty acid + H(+)</text>
        <dbReference type="Rhea" id="RHEA:33275"/>
        <dbReference type="ChEBI" id="CHEBI:15377"/>
        <dbReference type="ChEBI" id="CHEBI:15378"/>
        <dbReference type="ChEBI" id="CHEBI:17389"/>
        <dbReference type="ChEBI" id="CHEBI:17815"/>
        <dbReference type="ChEBI" id="CHEBI:28868"/>
        <dbReference type="EC" id="3.1.1.116"/>
    </reaction>
    <physiologicalReaction direction="left-to-right" evidence="13">
        <dbReference type="Rhea" id="RHEA:33276"/>
    </physiologicalReaction>
</comment>
<keyword evidence="8" id="KW-0106">Calcium</keyword>
<name>A0AAV7ZCD2_9EUKA</name>
<dbReference type="EC" id="3.1.1.116" evidence="14"/>
<evidence type="ECO:0000256" key="2">
    <source>
        <dbReference type="ARBA" id="ARBA00004651"/>
    </source>
</evidence>
<evidence type="ECO:0000256" key="15">
    <source>
        <dbReference type="SAM" id="MobiDB-lite"/>
    </source>
</evidence>
<dbReference type="PANTHER" id="PTHR45792:SF8">
    <property type="entry name" value="DIACYLGLYCEROL LIPASE-ALPHA"/>
    <property type="match status" value="1"/>
</dbReference>
<gene>
    <name evidence="17" type="ORF">M0812_15726</name>
</gene>
<evidence type="ECO:0000256" key="7">
    <source>
        <dbReference type="ARBA" id="ARBA00022801"/>
    </source>
</evidence>